<evidence type="ECO:0000256" key="5">
    <source>
        <dbReference type="RuleBase" id="RU365059"/>
    </source>
</evidence>
<evidence type="ECO:0000313" key="8">
    <source>
        <dbReference type="EMBL" id="KAK8966052.1"/>
    </source>
</evidence>
<name>A0ABR2MQ80_9ASPA</name>
<keyword evidence="4 5" id="KW-0342">GTP-binding</keyword>
<reference evidence="8 9" key="1">
    <citation type="journal article" date="2022" name="Nat. Plants">
        <title>Genomes of leafy and leafless Platanthera orchids illuminate the evolution of mycoheterotrophy.</title>
        <authorList>
            <person name="Li M.H."/>
            <person name="Liu K.W."/>
            <person name="Li Z."/>
            <person name="Lu H.C."/>
            <person name="Ye Q.L."/>
            <person name="Zhang D."/>
            <person name="Wang J.Y."/>
            <person name="Li Y.F."/>
            <person name="Zhong Z.M."/>
            <person name="Liu X."/>
            <person name="Yu X."/>
            <person name="Liu D.K."/>
            <person name="Tu X.D."/>
            <person name="Liu B."/>
            <person name="Hao Y."/>
            <person name="Liao X.Y."/>
            <person name="Jiang Y.T."/>
            <person name="Sun W.H."/>
            <person name="Chen J."/>
            <person name="Chen Y.Q."/>
            <person name="Ai Y."/>
            <person name="Zhai J.W."/>
            <person name="Wu S.S."/>
            <person name="Zhou Z."/>
            <person name="Hsiao Y.Y."/>
            <person name="Wu W.L."/>
            <person name="Chen Y.Y."/>
            <person name="Lin Y.F."/>
            <person name="Hsu J.L."/>
            <person name="Li C.Y."/>
            <person name="Wang Z.W."/>
            <person name="Zhao X."/>
            <person name="Zhong W.Y."/>
            <person name="Ma X.K."/>
            <person name="Ma L."/>
            <person name="Huang J."/>
            <person name="Chen G.Z."/>
            <person name="Huang M.Z."/>
            <person name="Huang L."/>
            <person name="Peng D.H."/>
            <person name="Luo Y.B."/>
            <person name="Zou S.Q."/>
            <person name="Chen S.P."/>
            <person name="Lan S."/>
            <person name="Tsai W.C."/>
            <person name="Van de Peer Y."/>
            <person name="Liu Z.J."/>
        </authorList>
    </citation>
    <scope>NUCLEOTIDE SEQUENCE [LARGE SCALE GENOMIC DNA]</scope>
    <source>
        <strain evidence="8">Lor288</strain>
    </source>
</reference>
<comment type="function">
    <text evidence="5">Small GTPase required for proper nuclear import of RNA polymerase II (RNAPII). May act at an RNAP assembly step prior to nuclear import.</text>
</comment>
<dbReference type="Pfam" id="PF03029">
    <property type="entry name" value="ATP_bind_1"/>
    <property type="match status" value="1"/>
</dbReference>
<evidence type="ECO:0000256" key="1">
    <source>
        <dbReference type="ARBA" id="ARBA00005290"/>
    </source>
</evidence>
<dbReference type="EC" id="3.6.5.-" evidence="5"/>
<dbReference type="Gene3D" id="3.40.50.300">
    <property type="entry name" value="P-loop containing nucleotide triphosphate hydrolases"/>
    <property type="match status" value="1"/>
</dbReference>
<evidence type="ECO:0000256" key="4">
    <source>
        <dbReference type="ARBA" id="ARBA00023134"/>
    </source>
</evidence>
<protein>
    <recommendedName>
        <fullName evidence="5">GPN-loop GTPase</fullName>
        <ecNumber evidence="5">3.6.5.-</ecNumber>
    </recommendedName>
</protein>
<keyword evidence="2 5" id="KW-0547">Nucleotide-binding</keyword>
<feature type="compositionally biased region" description="Acidic residues" evidence="7">
    <location>
        <begin position="154"/>
        <end position="169"/>
    </location>
</feature>
<dbReference type="SUPFAM" id="SSF52540">
    <property type="entry name" value="P-loop containing nucleoside triphosphate hydrolases"/>
    <property type="match status" value="1"/>
</dbReference>
<evidence type="ECO:0000256" key="2">
    <source>
        <dbReference type="ARBA" id="ARBA00022741"/>
    </source>
</evidence>
<comment type="similarity">
    <text evidence="1 5">Belongs to the GPN-loop GTPase family.</text>
</comment>
<dbReference type="InterPro" id="IPR027417">
    <property type="entry name" value="P-loop_NTPase"/>
</dbReference>
<dbReference type="PANTHER" id="PTHR21231:SF8">
    <property type="entry name" value="GPN-LOOP GTPASE 1"/>
    <property type="match status" value="1"/>
</dbReference>
<accession>A0ABR2MQ80</accession>
<evidence type="ECO:0000256" key="3">
    <source>
        <dbReference type="ARBA" id="ARBA00022801"/>
    </source>
</evidence>
<evidence type="ECO:0000256" key="7">
    <source>
        <dbReference type="SAM" id="MobiDB-lite"/>
    </source>
</evidence>
<dbReference type="EMBL" id="JBBWWR010000005">
    <property type="protein sequence ID" value="KAK8966052.1"/>
    <property type="molecule type" value="Genomic_DNA"/>
</dbReference>
<organism evidence="8 9">
    <name type="scientific">Platanthera guangdongensis</name>
    <dbReference type="NCBI Taxonomy" id="2320717"/>
    <lineage>
        <taxon>Eukaryota</taxon>
        <taxon>Viridiplantae</taxon>
        <taxon>Streptophyta</taxon>
        <taxon>Embryophyta</taxon>
        <taxon>Tracheophyta</taxon>
        <taxon>Spermatophyta</taxon>
        <taxon>Magnoliopsida</taxon>
        <taxon>Liliopsida</taxon>
        <taxon>Asparagales</taxon>
        <taxon>Orchidaceae</taxon>
        <taxon>Orchidoideae</taxon>
        <taxon>Orchideae</taxon>
        <taxon>Orchidinae</taxon>
        <taxon>Platanthera</taxon>
    </lineage>
</organism>
<evidence type="ECO:0000313" key="9">
    <source>
        <dbReference type="Proteomes" id="UP001412067"/>
    </source>
</evidence>
<keyword evidence="9" id="KW-1185">Reference proteome</keyword>
<gene>
    <name evidence="8" type="ORF">KSP40_PGU012921</name>
</gene>
<evidence type="ECO:0000256" key="6">
    <source>
        <dbReference type="SAM" id="Coils"/>
    </source>
</evidence>
<feature type="coiled-coil region" evidence="6">
    <location>
        <begin position="95"/>
        <end position="122"/>
    </location>
</feature>
<dbReference type="PANTHER" id="PTHR21231">
    <property type="entry name" value="XPA-BINDING PROTEIN 1-RELATED"/>
    <property type="match status" value="1"/>
</dbReference>
<keyword evidence="5" id="KW-0963">Cytoplasm</keyword>
<comment type="subcellular location">
    <subcellularLocation>
        <location evidence="5">Cytoplasm</location>
    </subcellularLocation>
    <subcellularLocation>
        <location evidence="5">Nucleus</location>
    </subcellularLocation>
</comment>
<sequence length="305" mass="34507">MHCSILYKMRLPLVLAFNKVDVVKHEFALEWMEDFEAFQTALDSDTSYTSTLTRSLSLVLDEFYKNLRSVGVSAVSGAGMDAFFNAIRDSSEDYMENYRSDLDKRLAEKDTLEEQNRVANMENLRKDMEKTKGQTVVLSTGLKDKDSHKKMNEDEQEEEDEEEVDDEDAILFSEEEVEEDEGEDEEISNGLKWALSWAFALRAAVMCARLASRAICWACCCLPLGPHAGCRCPLLYWNMGCVSAMRSELSPPFCWSSLFNCSSNTYGSRLKELQWDVTGASLSLRMLWERGEDAPVVAGELGPKP</sequence>
<keyword evidence="6" id="KW-0175">Coiled coil</keyword>
<dbReference type="Proteomes" id="UP001412067">
    <property type="component" value="Unassembled WGS sequence"/>
</dbReference>
<proteinExistence type="inferred from homology"/>
<comment type="caution">
    <text evidence="8">The sequence shown here is derived from an EMBL/GenBank/DDBJ whole genome shotgun (WGS) entry which is preliminary data.</text>
</comment>
<comment type="subunit">
    <text evidence="5">Binds to RNA polymerase II.</text>
</comment>
<keyword evidence="3 5" id="KW-0378">Hydrolase</keyword>
<dbReference type="InterPro" id="IPR004130">
    <property type="entry name" value="Gpn"/>
</dbReference>
<feature type="compositionally biased region" description="Basic and acidic residues" evidence="7">
    <location>
        <begin position="142"/>
        <end position="153"/>
    </location>
</feature>
<feature type="region of interest" description="Disordered" evidence="7">
    <location>
        <begin position="142"/>
        <end position="169"/>
    </location>
</feature>